<keyword evidence="3" id="KW-0238">DNA-binding</keyword>
<keyword evidence="4" id="KW-0804">Transcription</keyword>
<dbReference type="OrthoDB" id="9808620at2"/>
<organism evidence="6 7">
    <name type="scientific">Aestuariispira insulae</name>
    <dbReference type="NCBI Taxonomy" id="1461337"/>
    <lineage>
        <taxon>Bacteria</taxon>
        <taxon>Pseudomonadati</taxon>
        <taxon>Pseudomonadota</taxon>
        <taxon>Alphaproteobacteria</taxon>
        <taxon>Rhodospirillales</taxon>
        <taxon>Kiloniellaceae</taxon>
        <taxon>Aestuariispira</taxon>
    </lineage>
</organism>
<dbReference type="GO" id="GO:0032993">
    <property type="term" value="C:protein-DNA complex"/>
    <property type="evidence" value="ECO:0007669"/>
    <property type="project" value="TreeGrafter"/>
</dbReference>
<comment type="caution">
    <text evidence="6">The sequence shown here is derived from an EMBL/GenBank/DDBJ whole genome shotgun (WGS) entry which is preliminary data.</text>
</comment>
<dbReference type="SUPFAM" id="SSF53850">
    <property type="entry name" value="Periplasmic binding protein-like II"/>
    <property type="match status" value="1"/>
</dbReference>
<evidence type="ECO:0000256" key="4">
    <source>
        <dbReference type="ARBA" id="ARBA00023163"/>
    </source>
</evidence>
<protein>
    <submittedName>
        <fullName evidence="6">LysR family transcriptional regulator</fullName>
    </submittedName>
</protein>
<dbReference type="PANTHER" id="PTHR30346">
    <property type="entry name" value="TRANSCRIPTIONAL DUAL REGULATOR HCAR-RELATED"/>
    <property type="match status" value="1"/>
</dbReference>
<name>A0A3D9HK70_9PROT</name>
<evidence type="ECO:0000256" key="2">
    <source>
        <dbReference type="ARBA" id="ARBA00023015"/>
    </source>
</evidence>
<dbReference type="InterPro" id="IPR036390">
    <property type="entry name" value="WH_DNA-bd_sf"/>
</dbReference>
<evidence type="ECO:0000259" key="5">
    <source>
        <dbReference type="PROSITE" id="PS50931"/>
    </source>
</evidence>
<dbReference type="CDD" id="cd05466">
    <property type="entry name" value="PBP2_LTTR_substrate"/>
    <property type="match status" value="1"/>
</dbReference>
<dbReference type="RefSeq" id="WP_115936929.1">
    <property type="nucleotide sequence ID" value="NZ_QRDW01000005.1"/>
</dbReference>
<dbReference type="Proteomes" id="UP000256845">
    <property type="component" value="Unassembled WGS sequence"/>
</dbReference>
<dbReference type="GO" id="GO:0003700">
    <property type="term" value="F:DNA-binding transcription factor activity"/>
    <property type="evidence" value="ECO:0007669"/>
    <property type="project" value="InterPro"/>
</dbReference>
<gene>
    <name evidence="6" type="ORF">DFP90_10542</name>
</gene>
<feature type="domain" description="HTH lysR-type" evidence="5">
    <location>
        <begin position="1"/>
        <end position="58"/>
    </location>
</feature>
<dbReference type="FunFam" id="1.10.10.10:FF:000001">
    <property type="entry name" value="LysR family transcriptional regulator"/>
    <property type="match status" value="1"/>
</dbReference>
<keyword evidence="7" id="KW-1185">Reference proteome</keyword>
<sequence>MNYSQLRAFHRVALEGSFTRAARALRVSQPTLSAQVKELEESYGVRLFDRRGRGVTLTQLGISLQSITNRLFSLEDEAESLLSGARDLTKGHLSVGSDSPPHVMPILSSIKKNHPGLSLSLSMGNADAVLRDLLDYRTDVAVLASAPNDPRLHILPYRKEKLILFVPKDHELAEKEAMTLSALNGCDLVLRERGSITRVIFEDAMQQAHVTPSGILEIQSREACREAVAAGLGIGVVFESEFGVDPDLVSIPIKGHDLEVGEYVVCLRDRKRLANIQAFLSIAEELAD</sequence>
<dbReference type="Gene3D" id="1.10.10.10">
    <property type="entry name" value="Winged helix-like DNA-binding domain superfamily/Winged helix DNA-binding domain"/>
    <property type="match status" value="1"/>
</dbReference>
<evidence type="ECO:0000313" key="6">
    <source>
        <dbReference type="EMBL" id="RED49671.1"/>
    </source>
</evidence>
<evidence type="ECO:0000313" key="7">
    <source>
        <dbReference type="Proteomes" id="UP000256845"/>
    </source>
</evidence>
<keyword evidence="2" id="KW-0805">Transcription regulation</keyword>
<dbReference type="InterPro" id="IPR000847">
    <property type="entry name" value="LysR_HTH_N"/>
</dbReference>
<dbReference type="PRINTS" id="PR00039">
    <property type="entry name" value="HTHLYSR"/>
</dbReference>
<dbReference type="InterPro" id="IPR005119">
    <property type="entry name" value="LysR_subst-bd"/>
</dbReference>
<accession>A0A3D9HK70</accession>
<dbReference type="Gene3D" id="3.40.190.290">
    <property type="match status" value="1"/>
</dbReference>
<dbReference type="EMBL" id="QRDW01000005">
    <property type="protein sequence ID" value="RED49671.1"/>
    <property type="molecule type" value="Genomic_DNA"/>
</dbReference>
<comment type="similarity">
    <text evidence="1">Belongs to the LysR transcriptional regulatory family.</text>
</comment>
<proteinExistence type="inferred from homology"/>
<dbReference type="AlphaFoldDB" id="A0A3D9HK70"/>
<evidence type="ECO:0000256" key="1">
    <source>
        <dbReference type="ARBA" id="ARBA00009437"/>
    </source>
</evidence>
<dbReference type="PANTHER" id="PTHR30346:SF28">
    <property type="entry name" value="HTH-TYPE TRANSCRIPTIONAL REGULATOR CYNR"/>
    <property type="match status" value="1"/>
</dbReference>
<dbReference type="SUPFAM" id="SSF46785">
    <property type="entry name" value="Winged helix' DNA-binding domain"/>
    <property type="match status" value="1"/>
</dbReference>
<dbReference type="PROSITE" id="PS50931">
    <property type="entry name" value="HTH_LYSR"/>
    <property type="match status" value="1"/>
</dbReference>
<evidence type="ECO:0000256" key="3">
    <source>
        <dbReference type="ARBA" id="ARBA00023125"/>
    </source>
</evidence>
<dbReference type="InterPro" id="IPR036388">
    <property type="entry name" value="WH-like_DNA-bd_sf"/>
</dbReference>
<dbReference type="Pfam" id="PF00126">
    <property type="entry name" value="HTH_1"/>
    <property type="match status" value="1"/>
</dbReference>
<reference evidence="6 7" key="1">
    <citation type="submission" date="2018-07" db="EMBL/GenBank/DDBJ databases">
        <title>Genomic Encyclopedia of Type Strains, Phase III (KMG-III): the genomes of soil and plant-associated and newly described type strains.</title>
        <authorList>
            <person name="Whitman W."/>
        </authorList>
    </citation>
    <scope>NUCLEOTIDE SEQUENCE [LARGE SCALE GENOMIC DNA]</scope>
    <source>
        <strain evidence="6 7">CECT 8488</strain>
    </source>
</reference>
<dbReference type="GO" id="GO:0003677">
    <property type="term" value="F:DNA binding"/>
    <property type="evidence" value="ECO:0007669"/>
    <property type="project" value="UniProtKB-KW"/>
</dbReference>
<dbReference type="Pfam" id="PF03466">
    <property type="entry name" value="LysR_substrate"/>
    <property type="match status" value="1"/>
</dbReference>